<gene>
    <name evidence="2" type="ORF">MSPICULIGERA_LOCUS25162</name>
</gene>
<dbReference type="Proteomes" id="UP001177023">
    <property type="component" value="Unassembled WGS sequence"/>
</dbReference>
<comment type="caution">
    <text evidence="2">The sequence shown here is derived from an EMBL/GenBank/DDBJ whole genome shotgun (WGS) entry which is preliminary data.</text>
</comment>
<feature type="compositionally biased region" description="Basic and acidic residues" evidence="1">
    <location>
        <begin position="169"/>
        <end position="178"/>
    </location>
</feature>
<dbReference type="EMBL" id="CATQJA010002709">
    <property type="protein sequence ID" value="CAJ0587185.1"/>
    <property type="molecule type" value="Genomic_DNA"/>
</dbReference>
<proteinExistence type="predicted"/>
<organism evidence="2 3">
    <name type="scientific">Mesorhabditis spiculigera</name>
    <dbReference type="NCBI Taxonomy" id="96644"/>
    <lineage>
        <taxon>Eukaryota</taxon>
        <taxon>Metazoa</taxon>
        <taxon>Ecdysozoa</taxon>
        <taxon>Nematoda</taxon>
        <taxon>Chromadorea</taxon>
        <taxon>Rhabditida</taxon>
        <taxon>Rhabditina</taxon>
        <taxon>Rhabditomorpha</taxon>
        <taxon>Rhabditoidea</taxon>
        <taxon>Rhabditidae</taxon>
        <taxon>Mesorhabditinae</taxon>
        <taxon>Mesorhabditis</taxon>
    </lineage>
</organism>
<accession>A0AA36DIU4</accession>
<reference evidence="2" key="1">
    <citation type="submission" date="2023-06" db="EMBL/GenBank/DDBJ databases">
        <authorList>
            <person name="Delattre M."/>
        </authorList>
    </citation>
    <scope>NUCLEOTIDE SEQUENCE</scope>
    <source>
        <strain evidence="2">AF72</strain>
    </source>
</reference>
<feature type="non-terminal residue" evidence="2">
    <location>
        <position position="1"/>
    </location>
</feature>
<sequence>MTATETRIPFRPLSERSPTFGNDPNRRSVPARKPQIVNEVHPGTSIPRRDERIRSVGSSFEEIRESSEEAELDETPATSQSARSPYAMPIIDLAFRRSLSLLHQQSMSPRGTRRLGAGCLQRGLSEPMLPRRKSSFGEYSSSLGVDTLSLAPIPESVTPSSPNTQTDVFKQDKEPGKC</sequence>
<feature type="compositionally biased region" description="Polar residues" evidence="1">
    <location>
        <begin position="157"/>
        <end position="168"/>
    </location>
</feature>
<evidence type="ECO:0000313" key="2">
    <source>
        <dbReference type="EMBL" id="CAJ0587185.1"/>
    </source>
</evidence>
<feature type="region of interest" description="Disordered" evidence="1">
    <location>
        <begin position="153"/>
        <end position="178"/>
    </location>
</feature>
<keyword evidence="3" id="KW-1185">Reference proteome</keyword>
<evidence type="ECO:0000256" key="1">
    <source>
        <dbReference type="SAM" id="MobiDB-lite"/>
    </source>
</evidence>
<feature type="region of interest" description="Disordered" evidence="1">
    <location>
        <begin position="1"/>
        <end position="84"/>
    </location>
</feature>
<protein>
    <submittedName>
        <fullName evidence="2">Uncharacterized protein</fullName>
    </submittedName>
</protein>
<dbReference type="AlphaFoldDB" id="A0AA36DIU4"/>
<evidence type="ECO:0000313" key="3">
    <source>
        <dbReference type="Proteomes" id="UP001177023"/>
    </source>
</evidence>
<name>A0AA36DIU4_9BILA</name>